<keyword evidence="3" id="KW-1185">Reference proteome</keyword>
<feature type="signal peptide" evidence="1">
    <location>
        <begin position="1"/>
        <end position="22"/>
    </location>
</feature>
<reference evidence="2 3" key="1">
    <citation type="journal article" date="2024" name="Ann. Entomol. Soc. Am.">
        <title>Genomic analyses of the southern and eastern yellowjacket wasps (Hymenoptera: Vespidae) reveal evolutionary signatures of social life.</title>
        <authorList>
            <person name="Catto M.A."/>
            <person name="Caine P.B."/>
            <person name="Orr S.E."/>
            <person name="Hunt B.G."/>
            <person name="Goodisman M.A.D."/>
        </authorList>
    </citation>
    <scope>NUCLEOTIDE SEQUENCE [LARGE SCALE GENOMIC DNA]</scope>
    <source>
        <strain evidence="2">233</strain>
        <tissue evidence="2">Head and thorax</tissue>
    </source>
</reference>
<gene>
    <name evidence="2" type="ORF">V1478_016498</name>
</gene>
<name>A0ABD1ZZX9_VESSQ</name>
<dbReference type="EMBL" id="JAUDFV010000157">
    <property type="protein sequence ID" value="KAL2713941.1"/>
    <property type="molecule type" value="Genomic_DNA"/>
</dbReference>
<organism evidence="2 3">
    <name type="scientific">Vespula squamosa</name>
    <name type="common">Southern yellow jacket</name>
    <name type="synonym">Wasp</name>
    <dbReference type="NCBI Taxonomy" id="30214"/>
    <lineage>
        <taxon>Eukaryota</taxon>
        <taxon>Metazoa</taxon>
        <taxon>Ecdysozoa</taxon>
        <taxon>Arthropoda</taxon>
        <taxon>Hexapoda</taxon>
        <taxon>Insecta</taxon>
        <taxon>Pterygota</taxon>
        <taxon>Neoptera</taxon>
        <taxon>Endopterygota</taxon>
        <taxon>Hymenoptera</taxon>
        <taxon>Apocrita</taxon>
        <taxon>Aculeata</taxon>
        <taxon>Vespoidea</taxon>
        <taxon>Vespidae</taxon>
        <taxon>Vespinae</taxon>
        <taxon>Vespula</taxon>
    </lineage>
</organism>
<proteinExistence type="predicted"/>
<evidence type="ECO:0000313" key="3">
    <source>
        <dbReference type="Proteomes" id="UP001607302"/>
    </source>
</evidence>
<accession>A0ABD1ZZX9</accession>
<evidence type="ECO:0000256" key="1">
    <source>
        <dbReference type="SAM" id="SignalP"/>
    </source>
</evidence>
<protein>
    <recommendedName>
        <fullName evidence="4">Secreted protein</fullName>
    </recommendedName>
</protein>
<dbReference type="AlphaFoldDB" id="A0ABD1ZZX9"/>
<dbReference type="Proteomes" id="UP001607302">
    <property type="component" value="Unassembled WGS sequence"/>
</dbReference>
<feature type="chain" id="PRO_5044867973" description="Secreted protein" evidence="1">
    <location>
        <begin position="23"/>
        <end position="110"/>
    </location>
</feature>
<comment type="caution">
    <text evidence="2">The sequence shown here is derived from an EMBL/GenBank/DDBJ whole genome shotgun (WGS) entry which is preliminary data.</text>
</comment>
<evidence type="ECO:0008006" key="4">
    <source>
        <dbReference type="Google" id="ProtNLM"/>
    </source>
</evidence>
<evidence type="ECO:0000313" key="2">
    <source>
        <dbReference type="EMBL" id="KAL2713941.1"/>
    </source>
</evidence>
<sequence>MNCLTVLATKAMTLLTMPGCTPVVCTRLPPLVSASTRRHALLVESTLHGPRFRSTRLLSPSFSNRSPHDSQETHLNYLRSLTIFGHTLDVHERTTCHRELLDIYKIREAR</sequence>
<keyword evidence="1" id="KW-0732">Signal</keyword>